<comment type="caution">
    <text evidence="2">The sequence shown here is derived from an EMBL/GenBank/DDBJ whole genome shotgun (WGS) entry which is preliminary data.</text>
</comment>
<sequence>MASPAAAEVYLVRAADRAAGIGAVFEEAGIGPLTGKRVALKANYNSDDPFPASTHPDALEALVRRLNDVGAREIVLAERSGMGDTRTVLQNRGVFDSAEALGFDVVVLDDLPADGWEAIADPDLSWKRGFLIAKIFRDADLVVQTCCLKTHRFGGHFTLSLKNSVGLVARHDPSGEYNYMAELHASPDQRRMIAEINRYYRTDLVVMDATAGFATGGPEAGSLIEPGLLLASSDRVALDAVGIALLRSYGSTPQVMKGRIFDLEQIARAAELGVGVRSAEELRLVPLDPAAKSAATEIRRILDETG</sequence>
<reference evidence="2 3" key="1">
    <citation type="journal article" date="2015" name="Int. J. Syst. Evol. Microbiol.">
        <title>Methanoculleus taiwanensis sp. nov., a methanogen isolated from deep marine sediment at the deformation front area near Taiwan.</title>
        <authorList>
            <person name="Weng C.Y."/>
            <person name="Chen S.C."/>
            <person name="Lai M.C."/>
            <person name="Wu S.Y."/>
            <person name="Lin S."/>
            <person name="Yang T.F."/>
            <person name="Chen P.C."/>
        </authorList>
    </citation>
    <scope>NUCLEOTIDE SEQUENCE [LARGE SCALE GENOMIC DNA]</scope>
    <source>
        <strain evidence="2 3">CYW4</strain>
    </source>
</reference>
<proteinExistence type="predicted"/>
<gene>
    <name evidence="2" type="ORF">ABH15_03560</name>
</gene>
<name>A0A498H309_9EURY</name>
<accession>A0A498H309</accession>
<dbReference type="RefSeq" id="WP_128692983.1">
    <property type="nucleotide sequence ID" value="NZ_LHQS01000001.1"/>
</dbReference>
<dbReference type="Proteomes" id="UP000290932">
    <property type="component" value="Unassembled WGS sequence"/>
</dbReference>
<dbReference type="AlphaFoldDB" id="A0A498H309"/>
<keyword evidence="3" id="KW-1185">Reference proteome</keyword>
<evidence type="ECO:0000313" key="2">
    <source>
        <dbReference type="EMBL" id="RXE57203.1"/>
    </source>
</evidence>
<dbReference type="OrthoDB" id="130480at2157"/>
<feature type="domain" description="DUF362" evidence="1">
    <location>
        <begin position="38"/>
        <end position="243"/>
    </location>
</feature>
<dbReference type="Pfam" id="PF04015">
    <property type="entry name" value="DUF362"/>
    <property type="match status" value="1"/>
</dbReference>
<dbReference type="EMBL" id="LHQS01000001">
    <property type="protein sequence ID" value="RXE57203.1"/>
    <property type="molecule type" value="Genomic_DNA"/>
</dbReference>
<organism evidence="2 3">
    <name type="scientific">Methanoculleus taiwanensis</name>
    <dbReference type="NCBI Taxonomy" id="1550565"/>
    <lineage>
        <taxon>Archaea</taxon>
        <taxon>Methanobacteriati</taxon>
        <taxon>Methanobacteriota</taxon>
        <taxon>Stenosarchaea group</taxon>
        <taxon>Methanomicrobia</taxon>
        <taxon>Methanomicrobiales</taxon>
        <taxon>Methanomicrobiaceae</taxon>
        <taxon>Methanoculleus</taxon>
    </lineage>
</organism>
<protein>
    <recommendedName>
        <fullName evidence="1">DUF362 domain-containing protein</fullName>
    </recommendedName>
</protein>
<dbReference type="InterPro" id="IPR007160">
    <property type="entry name" value="DUF362"/>
</dbReference>
<evidence type="ECO:0000259" key="1">
    <source>
        <dbReference type="Pfam" id="PF04015"/>
    </source>
</evidence>
<evidence type="ECO:0000313" key="3">
    <source>
        <dbReference type="Proteomes" id="UP000290932"/>
    </source>
</evidence>